<organism evidence="3 4">
    <name type="scientific">Chryseolinea lacunae</name>
    <dbReference type="NCBI Taxonomy" id="2801331"/>
    <lineage>
        <taxon>Bacteria</taxon>
        <taxon>Pseudomonadati</taxon>
        <taxon>Bacteroidota</taxon>
        <taxon>Cytophagia</taxon>
        <taxon>Cytophagales</taxon>
        <taxon>Fulvivirgaceae</taxon>
        <taxon>Chryseolinea</taxon>
    </lineage>
</organism>
<reference evidence="3 4" key="1">
    <citation type="submission" date="2021-01" db="EMBL/GenBank/DDBJ databases">
        <title>Chryseolinea sp. Jin1 Genome sequencing and assembly.</title>
        <authorList>
            <person name="Kim I."/>
        </authorList>
    </citation>
    <scope>NUCLEOTIDE SEQUENCE [LARGE SCALE GENOMIC DNA]</scope>
    <source>
        <strain evidence="3 4">Jin1</strain>
    </source>
</reference>
<dbReference type="RefSeq" id="WP_202016429.1">
    <property type="nucleotide sequence ID" value="NZ_JAERRB010000019.1"/>
</dbReference>
<dbReference type="InterPro" id="IPR008928">
    <property type="entry name" value="6-hairpin_glycosidase_sf"/>
</dbReference>
<comment type="similarity">
    <text evidence="2">Belongs to the glycosyl hydrolase 88 family.</text>
</comment>
<evidence type="ECO:0000313" key="4">
    <source>
        <dbReference type="Proteomes" id="UP000613030"/>
    </source>
</evidence>
<evidence type="ECO:0000256" key="2">
    <source>
        <dbReference type="ARBA" id="ARBA00038358"/>
    </source>
</evidence>
<gene>
    <name evidence="3" type="ORF">JI741_31470</name>
</gene>
<dbReference type="PANTHER" id="PTHR36845">
    <property type="entry name" value="HYDROLASE, PUTATIVE (AFU_ORTHOLOGUE AFUA_7G05090)-RELATED"/>
    <property type="match status" value="1"/>
</dbReference>
<dbReference type="Proteomes" id="UP000613030">
    <property type="component" value="Unassembled WGS sequence"/>
</dbReference>
<dbReference type="PANTHER" id="PTHR36845:SF1">
    <property type="entry name" value="HYDROLASE, PUTATIVE (AFU_ORTHOLOGUE AFUA_7G05090)-RELATED"/>
    <property type="match status" value="1"/>
</dbReference>
<keyword evidence="1 3" id="KW-0378">Hydrolase</keyword>
<comment type="caution">
    <text evidence="3">The sequence shown here is derived from an EMBL/GenBank/DDBJ whole genome shotgun (WGS) entry which is preliminary data.</text>
</comment>
<dbReference type="Gene3D" id="1.50.10.10">
    <property type="match status" value="1"/>
</dbReference>
<dbReference type="EMBL" id="JAERRB010000019">
    <property type="protein sequence ID" value="MBL0745796.1"/>
    <property type="molecule type" value="Genomic_DNA"/>
</dbReference>
<dbReference type="InterPro" id="IPR052369">
    <property type="entry name" value="UG_Glycosaminoglycan_Hydrolase"/>
</dbReference>
<dbReference type="GO" id="GO:0016787">
    <property type="term" value="F:hydrolase activity"/>
    <property type="evidence" value="ECO:0007669"/>
    <property type="project" value="UniProtKB-KW"/>
</dbReference>
<keyword evidence="4" id="KW-1185">Reference proteome</keyword>
<name>A0ABS1L270_9BACT</name>
<protein>
    <submittedName>
        <fullName evidence="3">Glycoside hydrolase family 88 protein</fullName>
    </submittedName>
</protein>
<evidence type="ECO:0000256" key="1">
    <source>
        <dbReference type="ARBA" id="ARBA00022801"/>
    </source>
</evidence>
<sequence>MNECPSAFRGLKRLVFLCGFFGLMTACTTPARQQSAGDIAWFEKAVRLSEERMRRAATVMQPGTYPRSMWPDGEVRCVKAQDWTSGFFPGSLWYMYELSGDSYFKGKAIMFTQGLDSIQYATNTHDLGFIINNSFGNGFRLTQDSSWQHVLLNSARSLSSRYSTTVGGIKSWDNEIRSVKNDAFNFPIIIDNMMNLELLLKAFHATGDSSFYHIATSHADLTIRNHFRDDGSSYHVIDYDSLTGIVKRRLTHQGFSDESAWARGQAWGLYGYVMMYKETAQEKYLIHAKKIAHFIMHHPRLPEDKVPYWDFDAPNIPHVLRDASAAAVMASAMLDLSTVSKENAQYFQFGEAILQNLTDKYVTENNADEIFIVHHAVGNFRNFSEVNTPLNYADYYFLESLSKYKRLKGHLGLESQAALKSNSISYEASLSNKIIASQ</sequence>
<evidence type="ECO:0000313" key="3">
    <source>
        <dbReference type="EMBL" id="MBL0745796.1"/>
    </source>
</evidence>
<dbReference type="InterPro" id="IPR012341">
    <property type="entry name" value="6hp_glycosidase-like_sf"/>
</dbReference>
<dbReference type="SUPFAM" id="SSF48208">
    <property type="entry name" value="Six-hairpin glycosidases"/>
    <property type="match status" value="1"/>
</dbReference>
<proteinExistence type="inferred from homology"/>
<accession>A0ABS1L270</accession>